<keyword evidence="2" id="KW-1185">Reference proteome</keyword>
<dbReference type="RefSeq" id="WP_263999438.1">
    <property type="nucleotide sequence ID" value="NZ_JACKVK010000014.1"/>
</dbReference>
<reference evidence="1" key="2">
    <citation type="journal article" date="2022" name="BMC Genomics">
        <title>Comparative genome analysis of mycobacteria focusing on tRNA and non-coding RNA.</title>
        <authorList>
            <person name="Behra P.R.K."/>
            <person name="Pettersson B.M.F."/>
            <person name="Ramesh M."/>
            <person name="Das S."/>
            <person name="Dasgupta S."/>
            <person name="Kirsebom L.A."/>
        </authorList>
    </citation>
    <scope>NUCLEOTIDE SEQUENCE</scope>
    <source>
        <strain evidence="1">DSM 44838</strain>
    </source>
</reference>
<evidence type="ECO:0000313" key="2">
    <source>
        <dbReference type="Proteomes" id="UP001141629"/>
    </source>
</evidence>
<reference evidence="1" key="1">
    <citation type="submission" date="2020-07" db="EMBL/GenBank/DDBJ databases">
        <authorList>
            <person name="Pettersson B.M.F."/>
            <person name="Behra P.R.K."/>
            <person name="Ramesh M."/>
            <person name="Das S."/>
            <person name="Dasgupta S."/>
            <person name="Kirsebom L.A."/>
        </authorList>
    </citation>
    <scope>NUCLEOTIDE SEQUENCE</scope>
    <source>
        <strain evidence="1">DSM 44838</strain>
    </source>
</reference>
<gene>
    <name evidence="1" type="ORF">H7K45_27890</name>
</gene>
<sequence>MNVYVLIDPKSDTDIVVSVHARHQGADLAAIEYAQRVAPSANLVEGVYKRLRIVNRDVQDDE</sequence>
<protein>
    <submittedName>
        <fullName evidence="1">Uncharacterized protein</fullName>
    </submittedName>
</protein>
<comment type="caution">
    <text evidence="1">The sequence shown here is derived from an EMBL/GenBank/DDBJ whole genome shotgun (WGS) entry which is preliminary data.</text>
</comment>
<dbReference type="EMBL" id="JACKVK010000014">
    <property type="protein sequence ID" value="MCV7424373.1"/>
    <property type="molecule type" value="Genomic_DNA"/>
</dbReference>
<organism evidence="1 2">
    <name type="scientific">Mycobacterium yunnanensis</name>
    <dbReference type="NCBI Taxonomy" id="368477"/>
    <lineage>
        <taxon>Bacteria</taxon>
        <taxon>Bacillati</taxon>
        <taxon>Actinomycetota</taxon>
        <taxon>Actinomycetes</taxon>
        <taxon>Mycobacteriales</taxon>
        <taxon>Mycobacteriaceae</taxon>
        <taxon>Mycobacterium</taxon>
    </lineage>
</organism>
<dbReference type="Proteomes" id="UP001141629">
    <property type="component" value="Unassembled WGS sequence"/>
</dbReference>
<accession>A0A9X3C3G8</accession>
<dbReference type="AlphaFoldDB" id="A0A9X3C3G8"/>
<proteinExistence type="predicted"/>
<evidence type="ECO:0000313" key="1">
    <source>
        <dbReference type="EMBL" id="MCV7424373.1"/>
    </source>
</evidence>
<name>A0A9X3C3G8_9MYCO</name>